<proteinExistence type="predicted"/>
<dbReference type="EMBL" id="KK852987">
    <property type="protein sequence ID" value="KDR12810.1"/>
    <property type="molecule type" value="Genomic_DNA"/>
</dbReference>
<sequence>MVWTDDLRRGLLACHATSDPSRRGYMARMHSLWCEMHPEHSSLSQQNLRDYVYHLRRKGFDFKPQDPVAATPHKAEEIKNIAPCPPAATVDIDIKTRFYQLLNSCEYLKDRQRTVHHKISLRAKHLAEMNEILDEFLKDDSDLLTINRAVYAAARLLVTPAPFRVAEKAEQQTKRLDAKLKLERQLVSRIHCVIEYVNSGRRFTTKLRLIARSLKAKYHTLNKNTLLTIKQHSLDKIRALTADRN</sequence>
<name>A0A067QSZ2_ZOONE</name>
<dbReference type="Proteomes" id="UP000027135">
    <property type="component" value="Unassembled WGS sequence"/>
</dbReference>
<organism evidence="1 2">
    <name type="scientific">Zootermopsis nevadensis</name>
    <name type="common">Dampwood termite</name>
    <dbReference type="NCBI Taxonomy" id="136037"/>
    <lineage>
        <taxon>Eukaryota</taxon>
        <taxon>Metazoa</taxon>
        <taxon>Ecdysozoa</taxon>
        <taxon>Arthropoda</taxon>
        <taxon>Hexapoda</taxon>
        <taxon>Insecta</taxon>
        <taxon>Pterygota</taxon>
        <taxon>Neoptera</taxon>
        <taxon>Polyneoptera</taxon>
        <taxon>Dictyoptera</taxon>
        <taxon>Blattodea</taxon>
        <taxon>Blattoidea</taxon>
        <taxon>Termitoidae</taxon>
        <taxon>Termopsidae</taxon>
        <taxon>Zootermopsis</taxon>
    </lineage>
</organism>
<gene>
    <name evidence="1" type="ORF">L798_13272</name>
</gene>
<reference evidence="1 2" key="1">
    <citation type="journal article" date="2014" name="Nat. Commun.">
        <title>Molecular traces of alternative social organization in a termite genome.</title>
        <authorList>
            <person name="Terrapon N."/>
            <person name="Li C."/>
            <person name="Robertson H.M."/>
            <person name="Ji L."/>
            <person name="Meng X."/>
            <person name="Booth W."/>
            <person name="Chen Z."/>
            <person name="Childers C.P."/>
            <person name="Glastad K.M."/>
            <person name="Gokhale K."/>
            <person name="Gowin J."/>
            <person name="Gronenberg W."/>
            <person name="Hermansen R.A."/>
            <person name="Hu H."/>
            <person name="Hunt B.G."/>
            <person name="Huylmans A.K."/>
            <person name="Khalil S.M."/>
            <person name="Mitchell R.D."/>
            <person name="Munoz-Torres M.C."/>
            <person name="Mustard J.A."/>
            <person name="Pan H."/>
            <person name="Reese J.T."/>
            <person name="Scharf M.E."/>
            <person name="Sun F."/>
            <person name="Vogel H."/>
            <person name="Xiao J."/>
            <person name="Yang W."/>
            <person name="Yang Z."/>
            <person name="Yang Z."/>
            <person name="Zhou J."/>
            <person name="Zhu J."/>
            <person name="Brent C.S."/>
            <person name="Elsik C.G."/>
            <person name="Goodisman M.A."/>
            <person name="Liberles D.A."/>
            <person name="Roe R.M."/>
            <person name="Vargo E.L."/>
            <person name="Vilcinskas A."/>
            <person name="Wang J."/>
            <person name="Bornberg-Bauer E."/>
            <person name="Korb J."/>
            <person name="Zhang G."/>
            <person name="Liebig J."/>
        </authorList>
    </citation>
    <scope>NUCLEOTIDE SEQUENCE [LARGE SCALE GENOMIC DNA]</scope>
    <source>
        <tissue evidence="1">Whole organism</tissue>
    </source>
</reference>
<dbReference type="InParanoid" id="A0A067QSZ2"/>
<accession>A0A067QSZ2</accession>
<dbReference type="AlphaFoldDB" id="A0A067QSZ2"/>
<keyword evidence="2" id="KW-1185">Reference proteome</keyword>
<evidence type="ECO:0000313" key="2">
    <source>
        <dbReference type="Proteomes" id="UP000027135"/>
    </source>
</evidence>
<evidence type="ECO:0000313" key="1">
    <source>
        <dbReference type="EMBL" id="KDR12810.1"/>
    </source>
</evidence>
<protein>
    <submittedName>
        <fullName evidence="1">Uncharacterized protein</fullName>
    </submittedName>
</protein>
<dbReference type="eggNOG" id="ENOG502T324">
    <property type="taxonomic scope" value="Eukaryota"/>
</dbReference>